<comment type="caution">
    <text evidence="1">The sequence shown here is derived from an EMBL/GenBank/DDBJ whole genome shotgun (WGS) entry which is preliminary data.</text>
</comment>
<name>A0ABM8W5U7_GIGMA</name>
<keyword evidence="2" id="KW-1185">Reference proteome</keyword>
<reference evidence="1 2" key="1">
    <citation type="submission" date="2021-06" db="EMBL/GenBank/DDBJ databases">
        <authorList>
            <person name="Kallberg Y."/>
            <person name="Tangrot J."/>
            <person name="Rosling A."/>
        </authorList>
    </citation>
    <scope>NUCLEOTIDE SEQUENCE [LARGE SCALE GENOMIC DNA]</scope>
    <source>
        <strain evidence="1 2">120-4 pot B 10/14</strain>
    </source>
</reference>
<feature type="non-terminal residue" evidence="1">
    <location>
        <position position="1"/>
    </location>
</feature>
<gene>
    <name evidence="1" type="ORF">GMARGA_LOCUS3710</name>
</gene>
<accession>A0ABM8W5U7</accession>
<sequence length="52" mass="5976">DVLLPIDIFSQDDTIEDNELSNIKYKINSIDKNFNSLQIIVDDFVSISKVVF</sequence>
<organism evidence="1 2">
    <name type="scientific">Gigaspora margarita</name>
    <dbReference type="NCBI Taxonomy" id="4874"/>
    <lineage>
        <taxon>Eukaryota</taxon>
        <taxon>Fungi</taxon>
        <taxon>Fungi incertae sedis</taxon>
        <taxon>Mucoromycota</taxon>
        <taxon>Glomeromycotina</taxon>
        <taxon>Glomeromycetes</taxon>
        <taxon>Diversisporales</taxon>
        <taxon>Gigasporaceae</taxon>
        <taxon>Gigaspora</taxon>
    </lineage>
</organism>
<dbReference type="Proteomes" id="UP000789901">
    <property type="component" value="Unassembled WGS sequence"/>
</dbReference>
<protein>
    <submittedName>
        <fullName evidence="1">23816_t:CDS:1</fullName>
    </submittedName>
</protein>
<dbReference type="EMBL" id="CAJVQB010001372">
    <property type="protein sequence ID" value="CAG8532942.1"/>
    <property type="molecule type" value="Genomic_DNA"/>
</dbReference>
<evidence type="ECO:0000313" key="2">
    <source>
        <dbReference type="Proteomes" id="UP000789901"/>
    </source>
</evidence>
<proteinExistence type="predicted"/>
<evidence type="ECO:0000313" key="1">
    <source>
        <dbReference type="EMBL" id="CAG8532942.1"/>
    </source>
</evidence>